<dbReference type="InterPro" id="IPR052891">
    <property type="entry name" value="DNA-3mA_glycosylase"/>
</dbReference>
<dbReference type="Pfam" id="PF03352">
    <property type="entry name" value="Adenine_glyco"/>
    <property type="match status" value="1"/>
</dbReference>
<evidence type="ECO:0000313" key="3">
    <source>
        <dbReference type="Proteomes" id="UP000016638"/>
    </source>
</evidence>
<accession>U2TTR7</accession>
<feature type="binding site" evidence="1">
    <location>
        <position position="4"/>
    </location>
    <ligand>
        <name>Zn(2+)</name>
        <dbReference type="ChEBI" id="CHEBI:29105"/>
    </ligand>
</feature>
<dbReference type="Proteomes" id="UP000016638">
    <property type="component" value="Unassembled WGS sequence"/>
</dbReference>
<protein>
    <submittedName>
        <fullName evidence="2">Methyladenine glycosylase</fullName>
    </submittedName>
</protein>
<feature type="binding site" evidence="1">
    <location>
        <position position="17"/>
    </location>
    <ligand>
        <name>Zn(2+)</name>
        <dbReference type="ChEBI" id="CHEBI:29105"/>
    </ligand>
</feature>
<dbReference type="InterPro" id="IPR011257">
    <property type="entry name" value="DNA_glycosylase"/>
</dbReference>
<proteinExistence type="predicted"/>
<evidence type="ECO:0000313" key="2">
    <source>
        <dbReference type="EMBL" id="ERL09473.1"/>
    </source>
</evidence>
<dbReference type="eggNOG" id="COG2818">
    <property type="taxonomic scope" value="Bacteria"/>
</dbReference>
<feature type="binding site" evidence="1">
    <location>
        <position position="181"/>
    </location>
    <ligand>
        <name>Zn(2+)</name>
        <dbReference type="ChEBI" id="CHEBI:29105"/>
    </ligand>
</feature>
<dbReference type="PATRIC" id="fig|1125712.3.peg.748"/>
<comment type="caution">
    <text evidence="2">The sequence shown here is derived from an EMBL/GenBank/DDBJ whole genome shotgun (WGS) entry which is preliminary data.</text>
</comment>
<dbReference type="GO" id="GO:0006284">
    <property type="term" value="P:base-excision repair"/>
    <property type="evidence" value="ECO:0007669"/>
    <property type="project" value="InterPro"/>
</dbReference>
<dbReference type="GO" id="GO:0046872">
    <property type="term" value="F:metal ion binding"/>
    <property type="evidence" value="ECO:0007669"/>
    <property type="project" value="UniProtKB-KW"/>
</dbReference>
<dbReference type="PANTHER" id="PTHR30037:SF4">
    <property type="entry name" value="DNA-3-METHYLADENINE GLYCOSYLASE I"/>
    <property type="match status" value="1"/>
</dbReference>
<dbReference type="STRING" id="1125712.HMPREF1316_1652"/>
<dbReference type="OrthoDB" id="9807664at2"/>
<sequence>MGFCGWASADELDRAYHDAEWGVPVHNDRHMFEHLTMESLQCGLSWVLMLKKREVFRECFDAFDYGKVAAYGEEDVERILATEGMIRSRRKVEAVINNARCYQKVREEFGTFCEYLWGYTGGKTILYDRHGEEDARIPVSNGLSARISHDLRKRGFKYVGPITIYSHLQACGIVNDHDEACPRRAFVIENYPCVAKRRDKEVY</sequence>
<name>U2TTR7_9ACTN</name>
<keyword evidence="3" id="KW-1185">Reference proteome</keyword>
<dbReference type="AlphaFoldDB" id="U2TTR7"/>
<dbReference type="EMBL" id="AWEZ01000029">
    <property type="protein sequence ID" value="ERL09473.1"/>
    <property type="molecule type" value="Genomic_DNA"/>
</dbReference>
<dbReference type="Gene3D" id="1.10.340.30">
    <property type="entry name" value="Hypothetical protein, domain 2"/>
    <property type="match status" value="1"/>
</dbReference>
<organism evidence="2 3">
    <name type="scientific">Olsenella profusa F0195</name>
    <dbReference type="NCBI Taxonomy" id="1125712"/>
    <lineage>
        <taxon>Bacteria</taxon>
        <taxon>Bacillati</taxon>
        <taxon>Actinomycetota</taxon>
        <taxon>Coriobacteriia</taxon>
        <taxon>Coriobacteriales</taxon>
        <taxon>Atopobiaceae</taxon>
        <taxon>Olsenella</taxon>
    </lineage>
</organism>
<keyword evidence="1" id="KW-0862">Zinc</keyword>
<dbReference type="InterPro" id="IPR005019">
    <property type="entry name" value="Adenine_glyco"/>
</dbReference>
<dbReference type="GO" id="GO:0008725">
    <property type="term" value="F:DNA-3-methyladenine glycosylase activity"/>
    <property type="evidence" value="ECO:0007669"/>
    <property type="project" value="InterPro"/>
</dbReference>
<dbReference type="SUPFAM" id="SSF48150">
    <property type="entry name" value="DNA-glycosylase"/>
    <property type="match status" value="1"/>
</dbReference>
<feature type="binding site" evidence="1">
    <location>
        <position position="177"/>
    </location>
    <ligand>
        <name>Zn(2+)</name>
        <dbReference type="ChEBI" id="CHEBI:29105"/>
    </ligand>
</feature>
<evidence type="ECO:0000256" key="1">
    <source>
        <dbReference type="PIRSR" id="PIRSR605019-1"/>
    </source>
</evidence>
<dbReference type="RefSeq" id="WP_021725559.1">
    <property type="nucleotide sequence ID" value="NZ_AWEZ01000029.1"/>
</dbReference>
<reference evidence="2 3" key="1">
    <citation type="submission" date="2013-08" db="EMBL/GenBank/DDBJ databases">
        <authorList>
            <person name="Durkin A.S."/>
            <person name="Haft D.R."/>
            <person name="McCorrison J."/>
            <person name="Torralba M."/>
            <person name="Gillis M."/>
            <person name="Haft D.H."/>
            <person name="Methe B."/>
            <person name="Sutton G."/>
            <person name="Nelson K.E."/>
        </authorList>
    </citation>
    <scope>NUCLEOTIDE SEQUENCE [LARGE SCALE GENOMIC DNA]</scope>
    <source>
        <strain evidence="2 3">F0195</strain>
    </source>
</reference>
<gene>
    <name evidence="2" type="ORF">HMPREF1316_1652</name>
</gene>
<keyword evidence="1" id="KW-0479">Metal-binding</keyword>
<dbReference type="PANTHER" id="PTHR30037">
    <property type="entry name" value="DNA-3-METHYLADENINE GLYCOSYLASE 1"/>
    <property type="match status" value="1"/>
</dbReference>